<sequence>MGGMGFLGGLFDSLQPVTCLTTSKRSLPATPSSRGCKQVCYDMAFPISQLQILVFHIVLIATPSLVFLMYAMHHNNKRTIQDKTQVYREELRLGGFYMINVAFRYVGRNRLFGGPVGAVWIQGGGPVPMVDISDFQLCRIFYGSIKWFCCSSPPTPELQNLDNYEKEERTVSESLRGSMRHKGGTVRSNTSRKSSNIGQKQGWQILSSKAFMV</sequence>
<gene>
    <name evidence="1" type="ORF">KUCAC02_027502</name>
</gene>
<evidence type="ECO:0000313" key="1">
    <source>
        <dbReference type="EMBL" id="KAI4807711.1"/>
    </source>
</evidence>
<proteinExistence type="predicted"/>
<organism evidence="1 2">
    <name type="scientific">Chaenocephalus aceratus</name>
    <name type="common">Blackfin icefish</name>
    <name type="synonym">Chaenichthys aceratus</name>
    <dbReference type="NCBI Taxonomy" id="36190"/>
    <lineage>
        <taxon>Eukaryota</taxon>
        <taxon>Metazoa</taxon>
        <taxon>Chordata</taxon>
        <taxon>Craniata</taxon>
        <taxon>Vertebrata</taxon>
        <taxon>Euteleostomi</taxon>
        <taxon>Actinopterygii</taxon>
        <taxon>Neopterygii</taxon>
        <taxon>Teleostei</taxon>
        <taxon>Neoteleostei</taxon>
        <taxon>Acanthomorphata</taxon>
        <taxon>Eupercaria</taxon>
        <taxon>Perciformes</taxon>
        <taxon>Notothenioidei</taxon>
        <taxon>Channichthyidae</taxon>
        <taxon>Chaenocephalus</taxon>
    </lineage>
</organism>
<reference evidence="1" key="1">
    <citation type="submission" date="2022-05" db="EMBL/GenBank/DDBJ databases">
        <title>Chromosome-level genome of Chaenocephalus aceratus.</title>
        <authorList>
            <person name="Park H."/>
        </authorList>
    </citation>
    <scope>NUCLEOTIDE SEQUENCE</scope>
    <source>
        <strain evidence="1">KU_202001</strain>
    </source>
</reference>
<dbReference type="Proteomes" id="UP001057452">
    <property type="component" value="Chromosome 19"/>
</dbReference>
<accession>A0ACB9W4K3</accession>
<protein>
    <submittedName>
        <fullName evidence="1">Uncharacterized protein</fullName>
    </submittedName>
</protein>
<evidence type="ECO:0000313" key="2">
    <source>
        <dbReference type="Proteomes" id="UP001057452"/>
    </source>
</evidence>
<comment type="caution">
    <text evidence="1">The sequence shown here is derived from an EMBL/GenBank/DDBJ whole genome shotgun (WGS) entry which is preliminary data.</text>
</comment>
<dbReference type="EMBL" id="CM043803">
    <property type="protein sequence ID" value="KAI4807711.1"/>
    <property type="molecule type" value="Genomic_DNA"/>
</dbReference>
<keyword evidence="2" id="KW-1185">Reference proteome</keyword>
<name>A0ACB9W4K3_CHAAC</name>